<organism evidence="1">
    <name type="scientific">marine sediment metagenome</name>
    <dbReference type="NCBI Taxonomy" id="412755"/>
    <lineage>
        <taxon>unclassified sequences</taxon>
        <taxon>metagenomes</taxon>
        <taxon>ecological metagenomes</taxon>
    </lineage>
</organism>
<proteinExistence type="predicted"/>
<dbReference type="EMBL" id="BARW01003079">
    <property type="protein sequence ID" value="GAI63105.1"/>
    <property type="molecule type" value="Genomic_DNA"/>
</dbReference>
<reference evidence="1" key="1">
    <citation type="journal article" date="2014" name="Front. Microbiol.">
        <title>High frequency of phylogenetically diverse reductive dehalogenase-homologous genes in deep subseafloor sedimentary metagenomes.</title>
        <authorList>
            <person name="Kawai M."/>
            <person name="Futagami T."/>
            <person name="Toyoda A."/>
            <person name="Takaki Y."/>
            <person name="Nishi S."/>
            <person name="Hori S."/>
            <person name="Arai W."/>
            <person name="Tsubouchi T."/>
            <person name="Morono Y."/>
            <person name="Uchiyama I."/>
            <person name="Ito T."/>
            <person name="Fujiyama A."/>
            <person name="Inagaki F."/>
            <person name="Takami H."/>
        </authorList>
    </citation>
    <scope>NUCLEOTIDE SEQUENCE</scope>
    <source>
        <strain evidence="1">Expedition CK06-06</strain>
    </source>
</reference>
<name>X1RIX0_9ZZZZ</name>
<gene>
    <name evidence="1" type="ORF">S12H4_08083</name>
</gene>
<evidence type="ECO:0000313" key="1">
    <source>
        <dbReference type="EMBL" id="GAI63105.1"/>
    </source>
</evidence>
<dbReference type="AlphaFoldDB" id="X1RIX0"/>
<sequence length="64" mass="7547">MSLTISSLENPTTKYNKKHIIRREQRAWGMESGEKSKEINSILNKIDKLDKQMEEIEKLIRVCL</sequence>
<comment type="caution">
    <text evidence="1">The sequence shown here is derived from an EMBL/GenBank/DDBJ whole genome shotgun (WGS) entry which is preliminary data.</text>
</comment>
<protein>
    <submittedName>
        <fullName evidence="1">Uncharacterized protein</fullName>
    </submittedName>
</protein>
<accession>X1RIX0</accession>